<sequence length="69" mass="7258">MKKQKKWSLMRVTGSILICIGLVATAVATQGTSAIFEIIALGSLFIGLGVLCLLAYGIVRSWACKGGTK</sequence>
<keyword evidence="1" id="KW-0812">Transmembrane</keyword>
<protein>
    <submittedName>
        <fullName evidence="2">Uncharacterized protein</fullName>
    </submittedName>
</protein>
<evidence type="ECO:0000256" key="1">
    <source>
        <dbReference type="SAM" id="Phobius"/>
    </source>
</evidence>
<proteinExistence type="predicted"/>
<keyword evidence="1" id="KW-1133">Transmembrane helix</keyword>
<dbReference type="AlphaFoldDB" id="A0A0F9PNT0"/>
<feature type="transmembrane region" description="Helical" evidence="1">
    <location>
        <begin position="38"/>
        <end position="59"/>
    </location>
</feature>
<comment type="caution">
    <text evidence="2">The sequence shown here is derived from an EMBL/GenBank/DDBJ whole genome shotgun (WGS) entry which is preliminary data.</text>
</comment>
<dbReference type="EMBL" id="LAZR01006090">
    <property type="protein sequence ID" value="KKM94822.1"/>
    <property type="molecule type" value="Genomic_DNA"/>
</dbReference>
<accession>A0A0F9PNT0</accession>
<reference evidence="2" key="1">
    <citation type="journal article" date="2015" name="Nature">
        <title>Complex archaea that bridge the gap between prokaryotes and eukaryotes.</title>
        <authorList>
            <person name="Spang A."/>
            <person name="Saw J.H."/>
            <person name="Jorgensen S.L."/>
            <person name="Zaremba-Niedzwiedzka K."/>
            <person name="Martijn J."/>
            <person name="Lind A.E."/>
            <person name="van Eijk R."/>
            <person name="Schleper C."/>
            <person name="Guy L."/>
            <person name="Ettema T.J."/>
        </authorList>
    </citation>
    <scope>NUCLEOTIDE SEQUENCE</scope>
</reference>
<evidence type="ECO:0000313" key="2">
    <source>
        <dbReference type="EMBL" id="KKM94822.1"/>
    </source>
</evidence>
<name>A0A0F9PNT0_9ZZZZ</name>
<organism evidence="2">
    <name type="scientific">marine sediment metagenome</name>
    <dbReference type="NCBI Taxonomy" id="412755"/>
    <lineage>
        <taxon>unclassified sequences</taxon>
        <taxon>metagenomes</taxon>
        <taxon>ecological metagenomes</taxon>
    </lineage>
</organism>
<keyword evidence="1" id="KW-0472">Membrane</keyword>
<gene>
    <name evidence="2" type="ORF">LCGC14_1194480</name>
</gene>